<dbReference type="GO" id="GO:0016020">
    <property type="term" value="C:membrane"/>
    <property type="evidence" value="ECO:0007669"/>
    <property type="project" value="UniProtKB-SubCell"/>
</dbReference>
<accession>A0A3M7HCU8</accession>
<comment type="caution">
    <text evidence="8">The sequence shown here is derived from an EMBL/GenBank/DDBJ whole genome shotgun (WGS) entry which is preliminary data.</text>
</comment>
<sequence length="315" mass="35545">MVGGTTLAIIGWILFLGSSLVMMLRLYVSVVKVRRFTLADWHAKTDDKQQQDILFWSAPLTEPFAVLSPTFGRCSFSAFLLSILGRTGFKKRWCIKGVIAIQLVANGMTVIQIWAQCGEHIDALWNFDVAANVSCQNPEVQTVIAFVQSSLNSLCDVALTVMPALILWSLQMPLREKRRLGFFLTLSMVAFVFSIVKCVDVRNLSPSNDFTWHFASFQLWVTIENNVVIIVATIPCLAPLMRSERTGPIPSSSVPRKPCWTPYRQHPDSEEHILRESPQQDAIKKTTEICVTSIRQGQAQTEKLTANNVWDEQRR</sequence>
<dbReference type="PANTHER" id="PTHR33048:SF47">
    <property type="entry name" value="INTEGRAL MEMBRANE PROTEIN-RELATED"/>
    <property type="match status" value="1"/>
</dbReference>
<evidence type="ECO:0000256" key="4">
    <source>
        <dbReference type="ARBA" id="ARBA00023136"/>
    </source>
</evidence>
<dbReference type="AlphaFoldDB" id="A0A3M7HCU8"/>
<dbReference type="InterPro" id="IPR049326">
    <property type="entry name" value="Rhodopsin_dom_fungi"/>
</dbReference>
<protein>
    <recommendedName>
        <fullName evidence="7">Rhodopsin domain-containing protein</fullName>
    </recommendedName>
</protein>
<proteinExistence type="inferred from homology"/>
<feature type="transmembrane region" description="Helical" evidence="6">
    <location>
        <begin position="180"/>
        <end position="197"/>
    </location>
</feature>
<dbReference type="Proteomes" id="UP000269539">
    <property type="component" value="Unassembled WGS sequence"/>
</dbReference>
<keyword evidence="3 6" id="KW-1133">Transmembrane helix</keyword>
<dbReference type="Pfam" id="PF20684">
    <property type="entry name" value="Fung_rhodopsin"/>
    <property type="match status" value="1"/>
</dbReference>
<evidence type="ECO:0000256" key="6">
    <source>
        <dbReference type="SAM" id="Phobius"/>
    </source>
</evidence>
<organism evidence="8 9">
    <name type="scientific">Hortaea werneckii</name>
    <name type="common">Black yeast</name>
    <name type="synonym">Cladosporium werneckii</name>
    <dbReference type="NCBI Taxonomy" id="91943"/>
    <lineage>
        <taxon>Eukaryota</taxon>
        <taxon>Fungi</taxon>
        <taxon>Dikarya</taxon>
        <taxon>Ascomycota</taxon>
        <taxon>Pezizomycotina</taxon>
        <taxon>Dothideomycetes</taxon>
        <taxon>Dothideomycetidae</taxon>
        <taxon>Mycosphaerellales</taxon>
        <taxon>Teratosphaeriaceae</taxon>
        <taxon>Hortaea</taxon>
    </lineage>
</organism>
<evidence type="ECO:0000313" key="8">
    <source>
        <dbReference type="EMBL" id="RMZ10722.1"/>
    </source>
</evidence>
<name>A0A3M7HCU8_HORWE</name>
<keyword evidence="4 6" id="KW-0472">Membrane</keyword>
<evidence type="ECO:0000256" key="2">
    <source>
        <dbReference type="ARBA" id="ARBA00022692"/>
    </source>
</evidence>
<dbReference type="InterPro" id="IPR052337">
    <property type="entry name" value="SAT4-like"/>
</dbReference>
<comment type="similarity">
    <text evidence="5">Belongs to the SAT4 family.</text>
</comment>
<evidence type="ECO:0000256" key="1">
    <source>
        <dbReference type="ARBA" id="ARBA00004141"/>
    </source>
</evidence>
<evidence type="ECO:0000256" key="3">
    <source>
        <dbReference type="ARBA" id="ARBA00022989"/>
    </source>
</evidence>
<gene>
    <name evidence="8" type="ORF">D0864_01194</name>
</gene>
<evidence type="ECO:0000313" key="9">
    <source>
        <dbReference type="Proteomes" id="UP000269539"/>
    </source>
</evidence>
<dbReference type="EMBL" id="QWIO01000069">
    <property type="protein sequence ID" value="RMZ10722.1"/>
    <property type="molecule type" value="Genomic_DNA"/>
</dbReference>
<evidence type="ECO:0000256" key="5">
    <source>
        <dbReference type="ARBA" id="ARBA00038359"/>
    </source>
</evidence>
<feature type="transmembrane region" description="Helical" evidence="6">
    <location>
        <begin position="217"/>
        <end position="238"/>
    </location>
</feature>
<feature type="transmembrane region" description="Helical" evidence="6">
    <location>
        <begin position="6"/>
        <end position="28"/>
    </location>
</feature>
<dbReference type="PANTHER" id="PTHR33048">
    <property type="entry name" value="PTH11-LIKE INTEGRAL MEMBRANE PROTEIN (AFU_ORTHOLOGUE AFUA_5G11245)"/>
    <property type="match status" value="1"/>
</dbReference>
<comment type="subcellular location">
    <subcellularLocation>
        <location evidence="1">Membrane</location>
        <topology evidence="1">Multi-pass membrane protein</topology>
    </subcellularLocation>
</comment>
<reference evidence="8 9" key="1">
    <citation type="journal article" date="2018" name="BMC Genomics">
        <title>Genomic evidence for intraspecific hybridization in a clonal and extremely halotolerant yeast.</title>
        <authorList>
            <person name="Gostincar C."/>
            <person name="Stajich J.E."/>
            <person name="Zupancic J."/>
            <person name="Zalar P."/>
            <person name="Gunde-Cimerman N."/>
        </authorList>
    </citation>
    <scope>NUCLEOTIDE SEQUENCE [LARGE SCALE GENOMIC DNA]</scope>
    <source>
        <strain evidence="8 9">EXF-10513</strain>
    </source>
</reference>
<feature type="transmembrane region" description="Helical" evidence="6">
    <location>
        <begin position="93"/>
        <end position="115"/>
    </location>
</feature>
<evidence type="ECO:0000259" key="7">
    <source>
        <dbReference type="Pfam" id="PF20684"/>
    </source>
</evidence>
<feature type="domain" description="Rhodopsin" evidence="7">
    <location>
        <begin position="35"/>
        <end position="242"/>
    </location>
</feature>
<keyword evidence="2 6" id="KW-0812">Transmembrane</keyword>
<feature type="transmembrane region" description="Helical" evidence="6">
    <location>
        <begin position="143"/>
        <end position="168"/>
    </location>
</feature>